<gene>
    <name evidence="1" type="ORF">GCM10007170_31750</name>
</gene>
<dbReference type="InterPro" id="IPR037480">
    <property type="entry name" value="YihR-like"/>
</dbReference>
<sequence>MPGTEVHLAHGPYAAVVTLRGGALRELRHGDRDLVVGFGPEGAVPDYRGVICAPWPNRLADGTYTYAGRSYAAAVNEPQRGAALHGLAIHRAWKVLEAGSDRAVLGCRIPSGPDYPGDLELTVTYGLSDDGLRGTVRAVNAGAVAAPYGVCPHPYLVAGPSPLDDWSLELPAEAYLEVTPDRLLPVGMRQVDGDAFDFRSPRRLGQVKIDQAFTGISRDDAGLARVRVLDPSGTGVELGWGPEWPWVQVHTGDKPVGPDRLGLAVEPMTCPPDALHSGADLVHLQPGGSHSASWTIRALG</sequence>
<reference evidence="2" key="1">
    <citation type="journal article" date="2019" name="Int. J. Syst. Evol. Microbiol.">
        <title>The Global Catalogue of Microorganisms (GCM) 10K type strain sequencing project: providing services to taxonomists for standard genome sequencing and annotation.</title>
        <authorList>
            <consortium name="The Broad Institute Genomics Platform"/>
            <consortium name="The Broad Institute Genome Sequencing Center for Infectious Disease"/>
            <person name="Wu L."/>
            <person name="Ma J."/>
        </authorList>
    </citation>
    <scope>NUCLEOTIDE SEQUENCE [LARGE SCALE GENOMIC DNA]</scope>
    <source>
        <strain evidence="2">CGMCC 1.12778</strain>
    </source>
</reference>
<accession>A0ABQ2AV53</accession>
<protein>
    <submittedName>
        <fullName evidence="1">Galactose mutarotase</fullName>
    </submittedName>
</protein>
<dbReference type="Pfam" id="PF01263">
    <property type="entry name" value="Aldose_epim"/>
    <property type="match status" value="1"/>
</dbReference>
<name>A0ABQ2AV53_9MICC</name>
<keyword evidence="2" id="KW-1185">Reference proteome</keyword>
<dbReference type="EMBL" id="BMFW01000018">
    <property type="protein sequence ID" value="GGH98675.1"/>
    <property type="molecule type" value="Genomic_DNA"/>
</dbReference>
<dbReference type="Gene3D" id="2.70.98.10">
    <property type="match status" value="1"/>
</dbReference>
<comment type="caution">
    <text evidence="1">The sequence shown here is derived from an EMBL/GenBank/DDBJ whole genome shotgun (WGS) entry which is preliminary data.</text>
</comment>
<dbReference type="PANTHER" id="PTHR10091:SF0">
    <property type="entry name" value="GALACTOSE MUTAROTASE"/>
    <property type="match status" value="1"/>
</dbReference>
<proteinExistence type="predicted"/>
<dbReference type="InterPro" id="IPR014718">
    <property type="entry name" value="GH-type_carb-bd"/>
</dbReference>
<dbReference type="SUPFAM" id="SSF74650">
    <property type="entry name" value="Galactose mutarotase-like"/>
    <property type="match status" value="1"/>
</dbReference>
<dbReference type="InterPro" id="IPR008183">
    <property type="entry name" value="Aldose_1/G6P_1-epimerase"/>
</dbReference>
<evidence type="ECO:0000313" key="1">
    <source>
        <dbReference type="EMBL" id="GGH98675.1"/>
    </source>
</evidence>
<dbReference type="InterPro" id="IPR011013">
    <property type="entry name" value="Gal_mutarotase_sf_dom"/>
</dbReference>
<evidence type="ECO:0000313" key="2">
    <source>
        <dbReference type="Proteomes" id="UP000643279"/>
    </source>
</evidence>
<dbReference type="CDD" id="cd09022">
    <property type="entry name" value="Aldose_epim_Ec_YihR"/>
    <property type="match status" value="1"/>
</dbReference>
<dbReference type="PANTHER" id="PTHR10091">
    <property type="entry name" value="ALDOSE-1-EPIMERASE"/>
    <property type="match status" value="1"/>
</dbReference>
<organism evidence="1 2">
    <name type="scientific">Arthrobacter liuii</name>
    <dbReference type="NCBI Taxonomy" id="1476996"/>
    <lineage>
        <taxon>Bacteria</taxon>
        <taxon>Bacillati</taxon>
        <taxon>Actinomycetota</taxon>
        <taxon>Actinomycetes</taxon>
        <taxon>Micrococcales</taxon>
        <taxon>Micrococcaceae</taxon>
        <taxon>Arthrobacter</taxon>
    </lineage>
</organism>
<dbReference type="Proteomes" id="UP000643279">
    <property type="component" value="Unassembled WGS sequence"/>
</dbReference>
<dbReference type="RefSeq" id="WP_188572538.1">
    <property type="nucleotide sequence ID" value="NZ_BMFW01000018.1"/>
</dbReference>